<dbReference type="Proteomes" id="UP000178187">
    <property type="component" value="Unassembled WGS sequence"/>
</dbReference>
<keyword evidence="4 10" id="KW-0479">Metal-binding</keyword>
<keyword evidence="5" id="KW-0378">Hydrolase</keyword>
<feature type="binding site" evidence="10">
    <location>
        <position position="273"/>
    </location>
    <ligand>
        <name>Mg(2+)</name>
        <dbReference type="ChEBI" id="CHEBI:18420"/>
        <label>1</label>
        <note>catalytic</note>
    </ligand>
</feature>
<dbReference type="SUPFAM" id="SSF56655">
    <property type="entry name" value="Carbohydrate phosphatase"/>
    <property type="match status" value="1"/>
</dbReference>
<dbReference type="PANTHER" id="PTHR43200:SF6">
    <property type="entry name" value="3'(2'),5'-BISPHOSPHATE NUCLEOTIDASE"/>
    <property type="match status" value="1"/>
</dbReference>
<comment type="catalytic activity">
    <reaction evidence="9">
        <text>3'-phosphoadenylyl sulfate + H2O = adenosine 5'-phosphosulfate + phosphate</text>
        <dbReference type="Rhea" id="RHEA:77639"/>
        <dbReference type="ChEBI" id="CHEBI:15377"/>
        <dbReference type="ChEBI" id="CHEBI:43474"/>
        <dbReference type="ChEBI" id="CHEBI:58243"/>
        <dbReference type="ChEBI" id="CHEBI:58339"/>
        <dbReference type="EC" id="3.1.3.7"/>
    </reaction>
    <physiologicalReaction direction="left-to-right" evidence="9">
        <dbReference type="Rhea" id="RHEA:77640"/>
    </physiologicalReaction>
</comment>
<comment type="caution">
    <text evidence="11">The sequence shown here is derived from an EMBL/GenBank/DDBJ whole genome shotgun (WGS) entry which is preliminary data.</text>
</comment>
<evidence type="ECO:0000256" key="5">
    <source>
        <dbReference type="ARBA" id="ARBA00022801"/>
    </source>
</evidence>
<dbReference type="InterPro" id="IPR006239">
    <property type="entry name" value="DPNP"/>
</dbReference>
<dbReference type="GO" id="GO:0046854">
    <property type="term" value="P:phosphatidylinositol phosphate biosynthetic process"/>
    <property type="evidence" value="ECO:0007669"/>
    <property type="project" value="InterPro"/>
</dbReference>
<dbReference type="InterPro" id="IPR020583">
    <property type="entry name" value="Inositol_monoP_metal-BS"/>
</dbReference>
<dbReference type="EC" id="3.1.3.7" evidence="3"/>
<comment type="cofactor">
    <cofactor evidence="1 10">
        <name>Mg(2+)</name>
        <dbReference type="ChEBI" id="CHEBI:18420"/>
    </cofactor>
</comment>
<evidence type="ECO:0000313" key="12">
    <source>
        <dbReference type="Proteomes" id="UP000178187"/>
    </source>
</evidence>
<dbReference type="PANTHER" id="PTHR43200">
    <property type="entry name" value="PHOSPHATASE"/>
    <property type="match status" value="1"/>
</dbReference>
<dbReference type="Pfam" id="PF00459">
    <property type="entry name" value="Inositol_P"/>
    <property type="match status" value="1"/>
</dbReference>
<accession>A0A1G1KSJ1</accession>
<comment type="catalytic activity">
    <reaction evidence="8">
        <text>adenosine 3',5'-bisphosphate + H2O = AMP + phosphate</text>
        <dbReference type="Rhea" id="RHEA:10040"/>
        <dbReference type="ChEBI" id="CHEBI:15377"/>
        <dbReference type="ChEBI" id="CHEBI:43474"/>
        <dbReference type="ChEBI" id="CHEBI:58343"/>
        <dbReference type="ChEBI" id="CHEBI:456215"/>
        <dbReference type="EC" id="3.1.3.7"/>
    </reaction>
    <physiologicalReaction direction="left-to-right" evidence="8">
        <dbReference type="Rhea" id="RHEA:10041"/>
    </physiologicalReaction>
</comment>
<dbReference type="InterPro" id="IPR000760">
    <property type="entry name" value="Inositol_monophosphatase-like"/>
</dbReference>
<feature type="binding site" evidence="10">
    <location>
        <position position="125"/>
    </location>
    <ligand>
        <name>Mg(2+)</name>
        <dbReference type="ChEBI" id="CHEBI:18420"/>
        <label>1</label>
        <note>catalytic</note>
    </ligand>
</feature>
<dbReference type="GO" id="GO:0046872">
    <property type="term" value="F:metal ion binding"/>
    <property type="evidence" value="ECO:0007669"/>
    <property type="project" value="UniProtKB-KW"/>
</dbReference>
<dbReference type="AlphaFoldDB" id="A0A1G1KSJ1"/>
<dbReference type="PROSITE" id="PS00629">
    <property type="entry name" value="IMP_1"/>
    <property type="match status" value="1"/>
</dbReference>
<dbReference type="Gene3D" id="3.40.190.80">
    <property type="match status" value="1"/>
</dbReference>
<evidence type="ECO:0000256" key="6">
    <source>
        <dbReference type="ARBA" id="ARBA00022842"/>
    </source>
</evidence>
<name>A0A1G1KSJ1_9BACT</name>
<dbReference type="CDD" id="cd01517">
    <property type="entry name" value="PAP_phosphatase"/>
    <property type="match status" value="1"/>
</dbReference>
<evidence type="ECO:0000256" key="7">
    <source>
        <dbReference type="ARBA" id="ARBA00044466"/>
    </source>
</evidence>
<dbReference type="EMBL" id="MHFR01000056">
    <property type="protein sequence ID" value="OGW95924.1"/>
    <property type="molecule type" value="Genomic_DNA"/>
</dbReference>
<feature type="binding site" evidence="10">
    <location>
        <position position="70"/>
    </location>
    <ligand>
        <name>Mg(2+)</name>
        <dbReference type="ChEBI" id="CHEBI:18420"/>
        <label>1</label>
        <note>catalytic</note>
    </ligand>
</feature>
<feature type="binding site" evidence="10">
    <location>
        <position position="123"/>
    </location>
    <ligand>
        <name>Mg(2+)</name>
        <dbReference type="ChEBI" id="CHEBI:18420"/>
        <label>1</label>
        <note>catalytic</note>
    </ligand>
</feature>
<comment type="similarity">
    <text evidence="2">Belongs to the inositol monophosphatase superfamily.</text>
</comment>
<evidence type="ECO:0000256" key="3">
    <source>
        <dbReference type="ARBA" id="ARBA00012633"/>
    </source>
</evidence>
<dbReference type="GO" id="GO:0008441">
    <property type="term" value="F:3'(2'),5'-bisphosphate nucleotidase activity"/>
    <property type="evidence" value="ECO:0007669"/>
    <property type="project" value="UniProtKB-EC"/>
</dbReference>
<gene>
    <name evidence="11" type="ORF">A3G33_03915</name>
</gene>
<dbReference type="InterPro" id="IPR051090">
    <property type="entry name" value="Inositol_monoP_superfamily"/>
</dbReference>
<evidence type="ECO:0000256" key="2">
    <source>
        <dbReference type="ARBA" id="ARBA00009759"/>
    </source>
</evidence>
<dbReference type="PROSITE" id="PS00630">
    <property type="entry name" value="IMP_2"/>
    <property type="match status" value="1"/>
</dbReference>
<dbReference type="Gene3D" id="3.30.540.10">
    <property type="entry name" value="Fructose-1,6-Bisphosphatase, subunit A, domain 1"/>
    <property type="match status" value="1"/>
</dbReference>
<evidence type="ECO:0000256" key="4">
    <source>
        <dbReference type="ARBA" id="ARBA00022723"/>
    </source>
</evidence>
<evidence type="ECO:0000256" key="8">
    <source>
        <dbReference type="ARBA" id="ARBA00044479"/>
    </source>
</evidence>
<evidence type="ECO:0000256" key="1">
    <source>
        <dbReference type="ARBA" id="ARBA00001946"/>
    </source>
</evidence>
<reference evidence="11 12" key="1">
    <citation type="journal article" date="2016" name="Nat. Commun.">
        <title>Thousands of microbial genomes shed light on interconnected biogeochemical processes in an aquifer system.</title>
        <authorList>
            <person name="Anantharaman K."/>
            <person name="Brown C.T."/>
            <person name="Hug L.A."/>
            <person name="Sharon I."/>
            <person name="Castelle C.J."/>
            <person name="Probst A.J."/>
            <person name="Thomas B.C."/>
            <person name="Singh A."/>
            <person name="Wilkins M.J."/>
            <person name="Karaoz U."/>
            <person name="Brodie E.L."/>
            <person name="Williams K.H."/>
            <person name="Hubbard S.S."/>
            <person name="Banfield J.F."/>
        </authorList>
    </citation>
    <scope>NUCLEOTIDE SEQUENCE [LARGE SCALE GENOMIC DNA]</scope>
</reference>
<dbReference type="GO" id="GO:0000103">
    <property type="term" value="P:sulfate assimilation"/>
    <property type="evidence" value="ECO:0007669"/>
    <property type="project" value="TreeGrafter"/>
</dbReference>
<organism evidence="11 12">
    <name type="scientific">Candidatus Danuiimicrobium aquiferis</name>
    <dbReference type="NCBI Taxonomy" id="1801832"/>
    <lineage>
        <taxon>Bacteria</taxon>
        <taxon>Pseudomonadati</taxon>
        <taxon>Candidatus Omnitrophota</taxon>
        <taxon>Candidatus Danuiimicrobium</taxon>
    </lineage>
</organism>
<comment type="catalytic activity">
    <reaction evidence="7">
        <text>adenosine 2',5'-bisphosphate + H2O = AMP + phosphate</text>
        <dbReference type="Rhea" id="RHEA:77643"/>
        <dbReference type="ChEBI" id="CHEBI:15377"/>
        <dbReference type="ChEBI" id="CHEBI:43474"/>
        <dbReference type="ChEBI" id="CHEBI:194156"/>
        <dbReference type="ChEBI" id="CHEBI:456215"/>
        <dbReference type="EC" id="3.1.3.7"/>
    </reaction>
    <physiologicalReaction direction="left-to-right" evidence="7">
        <dbReference type="Rhea" id="RHEA:77644"/>
    </physiologicalReaction>
</comment>
<feature type="binding site" evidence="10">
    <location>
        <position position="126"/>
    </location>
    <ligand>
        <name>Mg(2+)</name>
        <dbReference type="ChEBI" id="CHEBI:18420"/>
        <label>1</label>
        <note>catalytic</note>
    </ligand>
</feature>
<dbReference type="NCBIfam" id="TIGR01330">
    <property type="entry name" value="bisphos_HAL2"/>
    <property type="match status" value="1"/>
</dbReference>
<sequence>MFNLDSPEVQFAIDVVRLAARLAQKIRNEMGKIAISKIDRSPVTVADFTVQALIAYFLKKKFPNDPLVGEEDSDVLMKSGDETVLARILEYMQLYIPQVDLTQVFDLIDIGKGEPANRYWTLDPIDGTKGFIRGQQYAVGLALIVDGKIEIGVIGCPNLKEAKYDDIGGIGSLVFAVRGAGAWYSALNQVEEKHLLKVSDRIKLEEAVLLRSLEDSHTNSEKTEQLMQSAGITNPPILMDSLAKYVLLAAGRGDIFIRFVPRSNPDYAEKIWDHAASVLMVEEAGGKVTDIEGKALDFTAGRTLCRNKGILVTNQHFHEEILNLLKQI</sequence>
<dbReference type="PRINTS" id="PR00377">
    <property type="entry name" value="IMPHPHTASES"/>
</dbReference>
<proteinExistence type="inferred from homology"/>
<dbReference type="InterPro" id="IPR020550">
    <property type="entry name" value="Inositol_monophosphatase_CS"/>
</dbReference>
<keyword evidence="6 10" id="KW-0460">Magnesium</keyword>
<evidence type="ECO:0000256" key="9">
    <source>
        <dbReference type="ARBA" id="ARBA00044484"/>
    </source>
</evidence>
<protein>
    <recommendedName>
        <fullName evidence="3">3'(2'),5'-bisphosphate nucleotidase</fullName>
        <ecNumber evidence="3">3.1.3.7</ecNumber>
    </recommendedName>
</protein>
<evidence type="ECO:0000256" key="10">
    <source>
        <dbReference type="PIRSR" id="PIRSR600760-2"/>
    </source>
</evidence>
<evidence type="ECO:0000313" key="11">
    <source>
        <dbReference type="EMBL" id="OGW95924.1"/>
    </source>
</evidence>